<proteinExistence type="predicted"/>
<evidence type="ECO:0000256" key="4">
    <source>
        <dbReference type="SAM" id="SignalP"/>
    </source>
</evidence>
<dbReference type="PANTHER" id="PTHR12236">
    <property type="entry name" value="STRUCTURAL CONTITUENT OF CUTICLE"/>
    <property type="match status" value="1"/>
</dbReference>
<dbReference type="GO" id="GO:0042302">
    <property type="term" value="F:structural constituent of cuticle"/>
    <property type="evidence" value="ECO:0007669"/>
    <property type="project" value="UniProtKB-UniRule"/>
</dbReference>
<dbReference type="PANTHER" id="PTHR12236:SF95">
    <property type="entry name" value="CUTICULAR PROTEIN 76BD, ISOFORM C-RELATED"/>
    <property type="match status" value="1"/>
</dbReference>
<evidence type="ECO:0000256" key="2">
    <source>
        <dbReference type="ARBA" id="ARBA00022729"/>
    </source>
</evidence>
<dbReference type="Proteomes" id="UP001652582">
    <property type="component" value="Chromosome 7"/>
</dbReference>
<dbReference type="OrthoDB" id="6427684at2759"/>
<dbReference type="RefSeq" id="XP_023954681.2">
    <property type="nucleotide sequence ID" value="XM_024098913.2"/>
</dbReference>
<dbReference type="GO" id="GO:0031012">
    <property type="term" value="C:extracellular matrix"/>
    <property type="evidence" value="ECO:0007669"/>
    <property type="project" value="TreeGrafter"/>
</dbReference>
<dbReference type="InterPro" id="IPR051217">
    <property type="entry name" value="Insect_Cuticle_Struc_Prot"/>
</dbReference>
<dbReference type="GO" id="GO:0005615">
    <property type="term" value="C:extracellular space"/>
    <property type="evidence" value="ECO:0007669"/>
    <property type="project" value="TreeGrafter"/>
</dbReference>
<keyword evidence="5" id="KW-1185">Reference proteome</keyword>
<evidence type="ECO:0000256" key="3">
    <source>
        <dbReference type="PROSITE-ProRule" id="PRU00497"/>
    </source>
</evidence>
<organism evidence="5 6">
    <name type="scientific">Bicyclus anynana</name>
    <name type="common">Squinting bush brown butterfly</name>
    <dbReference type="NCBI Taxonomy" id="110368"/>
    <lineage>
        <taxon>Eukaryota</taxon>
        <taxon>Metazoa</taxon>
        <taxon>Ecdysozoa</taxon>
        <taxon>Arthropoda</taxon>
        <taxon>Hexapoda</taxon>
        <taxon>Insecta</taxon>
        <taxon>Pterygota</taxon>
        <taxon>Neoptera</taxon>
        <taxon>Endopterygota</taxon>
        <taxon>Lepidoptera</taxon>
        <taxon>Glossata</taxon>
        <taxon>Ditrysia</taxon>
        <taxon>Papilionoidea</taxon>
        <taxon>Nymphalidae</taxon>
        <taxon>Satyrinae</taxon>
        <taxon>Satyrini</taxon>
        <taxon>Mycalesina</taxon>
        <taxon>Bicyclus</taxon>
    </lineage>
</organism>
<dbReference type="PROSITE" id="PS51155">
    <property type="entry name" value="CHIT_BIND_RR_2"/>
    <property type="match status" value="1"/>
</dbReference>
<evidence type="ECO:0000313" key="6">
    <source>
        <dbReference type="RefSeq" id="XP_023954681.2"/>
    </source>
</evidence>
<name>A0A6J1PA42_BICAN</name>
<evidence type="ECO:0000256" key="1">
    <source>
        <dbReference type="ARBA" id="ARBA00022460"/>
    </source>
</evidence>
<dbReference type="AlphaFoldDB" id="A0A6J1PA42"/>
<feature type="chain" id="PRO_5046138082" evidence="4">
    <location>
        <begin position="18"/>
        <end position="250"/>
    </location>
</feature>
<dbReference type="InterPro" id="IPR000618">
    <property type="entry name" value="Insect_cuticle"/>
</dbReference>
<feature type="signal peptide" evidence="4">
    <location>
        <begin position="1"/>
        <end position="17"/>
    </location>
</feature>
<protein>
    <submittedName>
        <fullName evidence="6">Larval cuticle protein A1A</fullName>
    </submittedName>
</protein>
<dbReference type="Pfam" id="PF00379">
    <property type="entry name" value="Chitin_bind_4"/>
    <property type="match status" value="1"/>
</dbReference>
<keyword evidence="2 4" id="KW-0732">Signal</keyword>
<accession>A0A6J1PA42</accession>
<gene>
    <name evidence="6" type="primary">LOC112058206</name>
</gene>
<dbReference type="GeneID" id="112058206"/>
<dbReference type="KEGG" id="bany:112058206"/>
<sequence length="250" mass="27756">MISKIIFFTTALLLVSAQNYDHGNYGHATSSQSIIRHDVAHNQHGYNVQPYHQPIAIHSAPITQYVTPVSHHAPLTHHVSPISYNLASNQGYSSIGHVAHNIAPISYAPTHHVSPITYHAGPVVHHSPFRRVGVVSNYAAPAITLQHSNHYSQNQYAHGHQDYYAHPKYEFEYSVQDTHTGDIKSQHEARDGDHVNGFYSLHEPDGTVRTVHYNVAGHSGFNAQVERTGHSTHVQPAGHYAPQYAVAHHL</sequence>
<reference evidence="6" key="1">
    <citation type="submission" date="2025-08" db="UniProtKB">
        <authorList>
            <consortium name="RefSeq"/>
        </authorList>
    </citation>
    <scope>IDENTIFICATION</scope>
</reference>
<evidence type="ECO:0000313" key="5">
    <source>
        <dbReference type="Proteomes" id="UP001652582"/>
    </source>
</evidence>
<keyword evidence="1 3" id="KW-0193">Cuticle</keyword>